<organism evidence="3 4">
    <name type="scientific">Neogemmobacter tilapiae</name>
    <dbReference type="NCBI Taxonomy" id="875041"/>
    <lineage>
        <taxon>Bacteria</taxon>
        <taxon>Pseudomonadati</taxon>
        <taxon>Pseudomonadota</taxon>
        <taxon>Alphaproteobacteria</taxon>
        <taxon>Rhodobacterales</taxon>
        <taxon>Paracoccaceae</taxon>
        <taxon>Neogemmobacter</taxon>
    </lineage>
</organism>
<dbReference type="InterPro" id="IPR007492">
    <property type="entry name" value="LytTR_DNA-bd_dom"/>
</dbReference>
<dbReference type="PROSITE" id="PS50930">
    <property type="entry name" value="HTH_LYTTR"/>
    <property type="match status" value="1"/>
</dbReference>
<comment type="caution">
    <text evidence="3">The sequence shown here is derived from an EMBL/GenBank/DDBJ whole genome shotgun (WGS) entry which is preliminary data.</text>
</comment>
<feature type="domain" description="HTH LytTR-type" evidence="2">
    <location>
        <begin position="170"/>
        <end position="250"/>
    </location>
</feature>
<evidence type="ECO:0000313" key="4">
    <source>
        <dbReference type="Proteomes" id="UP000638981"/>
    </source>
</evidence>
<keyword evidence="1" id="KW-0472">Membrane</keyword>
<dbReference type="SMART" id="SM00850">
    <property type="entry name" value="LytTR"/>
    <property type="match status" value="1"/>
</dbReference>
<feature type="transmembrane region" description="Helical" evidence="1">
    <location>
        <begin position="120"/>
        <end position="138"/>
    </location>
</feature>
<dbReference type="GO" id="GO:0003677">
    <property type="term" value="F:DNA binding"/>
    <property type="evidence" value="ECO:0007669"/>
    <property type="project" value="InterPro"/>
</dbReference>
<reference evidence="3" key="2">
    <citation type="submission" date="2020-09" db="EMBL/GenBank/DDBJ databases">
        <authorList>
            <person name="Sun Q."/>
            <person name="Kim S."/>
        </authorList>
    </citation>
    <scope>NUCLEOTIDE SEQUENCE</scope>
    <source>
        <strain evidence="3">KCTC 23310</strain>
    </source>
</reference>
<protein>
    <recommendedName>
        <fullName evidence="2">HTH LytTR-type domain-containing protein</fullName>
    </recommendedName>
</protein>
<feature type="transmembrane region" description="Helical" evidence="1">
    <location>
        <begin position="21"/>
        <end position="44"/>
    </location>
</feature>
<dbReference type="Proteomes" id="UP000638981">
    <property type="component" value="Unassembled WGS sequence"/>
</dbReference>
<dbReference type="AlphaFoldDB" id="A0A918WKD3"/>
<evidence type="ECO:0000313" key="3">
    <source>
        <dbReference type="EMBL" id="GHC54367.1"/>
    </source>
</evidence>
<evidence type="ECO:0000259" key="2">
    <source>
        <dbReference type="PROSITE" id="PS50930"/>
    </source>
</evidence>
<proteinExistence type="predicted"/>
<evidence type="ECO:0000256" key="1">
    <source>
        <dbReference type="SAM" id="Phobius"/>
    </source>
</evidence>
<keyword evidence="1" id="KW-0812">Transmembrane</keyword>
<keyword evidence="4" id="KW-1185">Reference proteome</keyword>
<feature type="transmembrane region" description="Helical" evidence="1">
    <location>
        <begin position="50"/>
        <end position="75"/>
    </location>
</feature>
<gene>
    <name evidence="3" type="ORF">GCM10007315_16580</name>
</gene>
<accession>A0A918WKD3</accession>
<sequence length="267" mass="28919">MHRVLEHLSVDLRAFLGQGRVWAVLAVAILLFALAGPFGSYGVLGFPMRLAMWALVGLAAFLAGVLAFFGTLALLPRHPLQGWVAALAASVPVTLTALWVDNLFVAVPMTLERAVADWLHLTPFVLVLCWLLGQTPLARQSVEARLLTPAPLLERLRPGMGRNLVSLTARDHYVEVVTDLGRDLILYRFADALAQVEGLGAQIHRSHWVAARAVVGRERQGGKLWVVLRDGARLPVSRSYAQALGPLLGAGNASNLGRDLGQKERVG</sequence>
<dbReference type="RefSeq" id="WP_189411164.1">
    <property type="nucleotide sequence ID" value="NZ_BMYJ01000004.1"/>
</dbReference>
<name>A0A918WKD3_9RHOB</name>
<dbReference type="EMBL" id="BMYJ01000004">
    <property type="protein sequence ID" value="GHC54367.1"/>
    <property type="molecule type" value="Genomic_DNA"/>
</dbReference>
<reference evidence="3" key="1">
    <citation type="journal article" date="2014" name="Int. J. Syst. Evol. Microbiol.">
        <title>Complete genome sequence of Corynebacterium casei LMG S-19264T (=DSM 44701T), isolated from a smear-ripened cheese.</title>
        <authorList>
            <consortium name="US DOE Joint Genome Institute (JGI-PGF)"/>
            <person name="Walter F."/>
            <person name="Albersmeier A."/>
            <person name="Kalinowski J."/>
            <person name="Ruckert C."/>
        </authorList>
    </citation>
    <scope>NUCLEOTIDE SEQUENCE</scope>
    <source>
        <strain evidence="3">KCTC 23310</strain>
    </source>
</reference>
<dbReference type="Pfam" id="PF04397">
    <property type="entry name" value="LytTR"/>
    <property type="match status" value="1"/>
</dbReference>
<feature type="transmembrane region" description="Helical" evidence="1">
    <location>
        <begin position="82"/>
        <end position="100"/>
    </location>
</feature>
<keyword evidence="1" id="KW-1133">Transmembrane helix</keyword>